<dbReference type="Proteomes" id="UP000694918">
    <property type="component" value="Unplaced"/>
</dbReference>
<gene>
    <name evidence="4" type="primary">LOC105119452</name>
</gene>
<dbReference type="RefSeq" id="XP_011015897.1">
    <property type="nucleotide sequence ID" value="XM_011017595.1"/>
</dbReference>
<feature type="compositionally biased region" description="Polar residues" evidence="2">
    <location>
        <begin position="92"/>
        <end position="102"/>
    </location>
</feature>
<dbReference type="AlphaFoldDB" id="A0AAJ6TS11"/>
<feature type="coiled-coil region" evidence="1">
    <location>
        <begin position="47"/>
        <end position="74"/>
    </location>
</feature>
<keyword evidence="3" id="KW-1185">Reference proteome</keyword>
<sequence>MATEKYLGGIGARSGDELEQLKEYREARDKYEEGIAAISGSSPEERLKELEKIVADTEHDLERKKREHEHEERVLKRVLQYNKRDVVQLRSSLTASAPQQGIDSLRRSLPA</sequence>
<evidence type="ECO:0000313" key="3">
    <source>
        <dbReference type="Proteomes" id="UP000694918"/>
    </source>
</evidence>
<reference evidence="4" key="1">
    <citation type="submission" date="2025-08" db="UniProtKB">
        <authorList>
            <consortium name="RefSeq"/>
        </authorList>
    </citation>
    <scope>IDENTIFICATION</scope>
</reference>
<accession>A0AAJ6TS11</accession>
<evidence type="ECO:0000313" key="4">
    <source>
        <dbReference type="RefSeq" id="XP_011015897.1"/>
    </source>
</evidence>
<keyword evidence="1" id="KW-0175">Coiled coil</keyword>
<evidence type="ECO:0000256" key="2">
    <source>
        <dbReference type="SAM" id="MobiDB-lite"/>
    </source>
</evidence>
<name>A0AAJ6TS11_POPEU</name>
<dbReference type="KEGG" id="peu:105119452"/>
<protein>
    <submittedName>
        <fullName evidence="4">Uncharacterized protein LOC105119452</fullName>
    </submittedName>
</protein>
<proteinExistence type="predicted"/>
<organism evidence="3 4">
    <name type="scientific">Populus euphratica</name>
    <name type="common">Euphrates poplar</name>
    <dbReference type="NCBI Taxonomy" id="75702"/>
    <lineage>
        <taxon>Eukaryota</taxon>
        <taxon>Viridiplantae</taxon>
        <taxon>Streptophyta</taxon>
        <taxon>Embryophyta</taxon>
        <taxon>Tracheophyta</taxon>
        <taxon>Spermatophyta</taxon>
        <taxon>Magnoliopsida</taxon>
        <taxon>eudicotyledons</taxon>
        <taxon>Gunneridae</taxon>
        <taxon>Pentapetalae</taxon>
        <taxon>rosids</taxon>
        <taxon>fabids</taxon>
        <taxon>Malpighiales</taxon>
        <taxon>Salicaceae</taxon>
        <taxon>Saliceae</taxon>
        <taxon>Populus</taxon>
    </lineage>
</organism>
<dbReference type="GeneID" id="105119452"/>
<feature type="region of interest" description="Disordered" evidence="2">
    <location>
        <begin position="92"/>
        <end position="111"/>
    </location>
</feature>
<evidence type="ECO:0000256" key="1">
    <source>
        <dbReference type="SAM" id="Coils"/>
    </source>
</evidence>